<evidence type="ECO:0000256" key="1">
    <source>
        <dbReference type="ARBA" id="ARBA00004442"/>
    </source>
</evidence>
<evidence type="ECO:0000313" key="5">
    <source>
        <dbReference type="Proteomes" id="UP000218263"/>
    </source>
</evidence>
<keyword evidence="5" id="KW-1185">Reference proteome</keyword>
<name>A0A110B0D5_9SPHI</name>
<accession>A0A110B0D5</accession>
<dbReference type="Proteomes" id="UP000218263">
    <property type="component" value="Chromosome"/>
</dbReference>
<sequence>MKRLMIIGLCTLILAKYAGAQEQLSIKQQADNYYVRYEYFKSLNLYLKLVKKKTDIRILERIADCYRNINRYEDAETWYAKATTDLKASKISHYYYAEVLLRDEKFDLAKQQFGLYYGGGAVGLSRKLALCDSAALWMRSASAYKIKNYTKLNTSFSDWGLTYYGKTGLFFTSDRIADENDLDYRTGNNWFKLYECDTSGTRIGAFDVVNSLGQSYNDYYHFGPIVLNKTADTAYITVTTARSAAALPTDTDSTPGKSLYSRRLHLLMAHKKKDQWVVGGDFPYDNVEKYSVGEAALSKDGKTIYFTSDMPGGFGKTDLWYCEKRTDGSWGIPINCGKNINTAEEDAFPVIGGDGNLYYASKGLPGMGGYDIYCAKGQKDQWSTPVNLKYPINSTSDDFYLVTNDGKSGYLSSNREGGQGGDDIYSFIRIDSIPLKQIVKVKTPEPVAAKTQSKPNIVINNIYYDLDKADIRPDAAAELDKLVVLLKQYPAIKIELSSYTDSRASDQYNISLSQRRAAAVVVYLVDRGISGDRLVIKYYGKTHLVNGCTDDVKCTEAEHQLNRRTEFRVME</sequence>
<dbReference type="PANTHER" id="PTHR30329:SF21">
    <property type="entry name" value="LIPOPROTEIN YIAD-RELATED"/>
    <property type="match status" value="1"/>
</dbReference>
<dbReference type="Pfam" id="PF00691">
    <property type="entry name" value="OmpA"/>
    <property type="match status" value="1"/>
</dbReference>
<dbReference type="GO" id="GO:0009279">
    <property type="term" value="C:cell outer membrane"/>
    <property type="evidence" value="ECO:0007669"/>
    <property type="project" value="UniProtKB-SubCell"/>
</dbReference>
<dbReference type="InterPro" id="IPR036737">
    <property type="entry name" value="OmpA-like_sf"/>
</dbReference>
<dbReference type="Pfam" id="PF07676">
    <property type="entry name" value="PD40"/>
    <property type="match status" value="1"/>
</dbReference>
<dbReference type="Gene3D" id="3.30.1330.60">
    <property type="entry name" value="OmpA-like domain"/>
    <property type="match status" value="1"/>
</dbReference>
<dbReference type="KEGG" id="mgot:MgSA37_00274"/>
<dbReference type="AlphaFoldDB" id="A0A110B0D5"/>
<reference evidence="4 5" key="1">
    <citation type="submission" date="2015-12" db="EMBL/GenBank/DDBJ databases">
        <title>Genome sequence of Mucilaginibacter gotjawali.</title>
        <authorList>
            <person name="Lee J.S."/>
            <person name="Lee K.C."/>
            <person name="Kim K.K."/>
            <person name="Lee B.W."/>
        </authorList>
    </citation>
    <scope>NUCLEOTIDE SEQUENCE [LARGE SCALE GENOMIC DNA]</scope>
    <source>
        <strain evidence="4 5">SA3-7</strain>
    </source>
</reference>
<keyword evidence="4" id="KW-0449">Lipoprotein</keyword>
<dbReference type="InterPro" id="IPR011659">
    <property type="entry name" value="WD40"/>
</dbReference>
<dbReference type="PRINTS" id="PR01021">
    <property type="entry name" value="OMPADOMAIN"/>
</dbReference>
<dbReference type="CDD" id="cd07185">
    <property type="entry name" value="OmpA_C-like"/>
    <property type="match status" value="1"/>
</dbReference>
<evidence type="ECO:0000256" key="3">
    <source>
        <dbReference type="ARBA" id="ARBA00023237"/>
    </source>
</evidence>
<dbReference type="SUPFAM" id="SSF82171">
    <property type="entry name" value="DPP6 N-terminal domain-like"/>
    <property type="match status" value="1"/>
</dbReference>
<dbReference type="RefSeq" id="WP_096349480.1">
    <property type="nucleotide sequence ID" value="NZ_AP017313.1"/>
</dbReference>
<keyword evidence="3" id="KW-0998">Cell outer membrane</keyword>
<dbReference type="SUPFAM" id="SSF48452">
    <property type="entry name" value="TPR-like"/>
    <property type="match status" value="1"/>
</dbReference>
<dbReference type="SUPFAM" id="SSF103088">
    <property type="entry name" value="OmpA-like"/>
    <property type="match status" value="1"/>
</dbReference>
<dbReference type="InterPro" id="IPR006665">
    <property type="entry name" value="OmpA-like"/>
</dbReference>
<organism evidence="4 5">
    <name type="scientific">Mucilaginibacter gotjawali</name>
    <dbReference type="NCBI Taxonomy" id="1550579"/>
    <lineage>
        <taxon>Bacteria</taxon>
        <taxon>Pseudomonadati</taxon>
        <taxon>Bacteroidota</taxon>
        <taxon>Sphingobacteriia</taxon>
        <taxon>Sphingobacteriales</taxon>
        <taxon>Sphingobacteriaceae</taxon>
        <taxon>Mucilaginibacter</taxon>
    </lineage>
</organism>
<dbReference type="EMBL" id="AP017313">
    <property type="protein sequence ID" value="BAU52124.1"/>
    <property type="molecule type" value="Genomic_DNA"/>
</dbReference>
<dbReference type="InterPro" id="IPR050330">
    <property type="entry name" value="Bact_OuterMem_StrucFunc"/>
</dbReference>
<dbReference type="InterPro" id="IPR006664">
    <property type="entry name" value="OMP_bac"/>
</dbReference>
<comment type="subcellular location">
    <subcellularLocation>
        <location evidence="1">Cell outer membrane</location>
    </subcellularLocation>
</comment>
<gene>
    <name evidence="4" type="primary">pal</name>
    <name evidence="4" type="ORF">MgSA37_00274</name>
</gene>
<protein>
    <submittedName>
        <fullName evidence="4">Peptidoglycan-associated lipoprotein</fullName>
    </submittedName>
</protein>
<dbReference type="Gene3D" id="1.25.40.10">
    <property type="entry name" value="Tetratricopeptide repeat domain"/>
    <property type="match status" value="1"/>
</dbReference>
<evidence type="ECO:0000313" key="4">
    <source>
        <dbReference type="EMBL" id="BAU52124.1"/>
    </source>
</evidence>
<dbReference type="PANTHER" id="PTHR30329">
    <property type="entry name" value="STATOR ELEMENT OF FLAGELLAR MOTOR COMPLEX"/>
    <property type="match status" value="1"/>
</dbReference>
<dbReference type="PROSITE" id="PS51123">
    <property type="entry name" value="OMPA_2"/>
    <property type="match status" value="1"/>
</dbReference>
<keyword evidence="2" id="KW-0472">Membrane</keyword>
<evidence type="ECO:0000256" key="2">
    <source>
        <dbReference type="ARBA" id="ARBA00023136"/>
    </source>
</evidence>
<dbReference type="InterPro" id="IPR011990">
    <property type="entry name" value="TPR-like_helical_dom_sf"/>
</dbReference>
<dbReference type="OrthoDB" id="9809364at2"/>
<proteinExistence type="predicted"/>